<accession>A0ABV4U2F9</accession>
<dbReference type="NCBIfam" id="TIGR02532">
    <property type="entry name" value="IV_pilin_GFxxxE"/>
    <property type="match status" value="1"/>
</dbReference>
<name>A0ABV4U2F9_9BACT</name>
<dbReference type="RefSeq" id="WP_425344694.1">
    <property type="nucleotide sequence ID" value="NZ_JBGUBD010000003.1"/>
</dbReference>
<dbReference type="InterPro" id="IPR012902">
    <property type="entry name" value="N_methyl_site"/>
</dbReference>
<evidence type="ECO:0000313" key="3">
    <source>
        <dbReference type="Proteomes" id="UP001575105"/>
    </source>
</evidence>
<dbReference type="Gene3D" id="3.30.700.10">
    <property type="entry name" value="Glycoprotein, Type 4 Pilin"/>
    <property type="match status" value="1"/>
</dbReference>
<evidence type="ECO:0000259" key="1">
    <source>
        <dbReference type="Pfam" id="PF07596"/>
    </source>
</evidence>
<comment type="caution">
    <text evidence="2">The sequence shown here is derived from an EMBL/GenBank/DDBJ whole genome shotgun (WGS) entry which is preliminary data.</text>
</comment>
<dbReference type="PANTHER" id="PTHR30093">
    <property type="entry name" value="GENERAL SECRETION PATHWAY PROTEIN G"/>
    <property type="match status" value="1"/>
</dbReference>
<dbReference type="SUPFAM" id="SSF54523">
    <property type="entry name" value="Pili subunits"/>
    <property type="match status" value="1"/>
</dbReference>
<reference evidence="2 3" key="1">
    <citation type="submission" date="2024-08" db="EMBL/GenBank/DDBJ databases">
        <title>Whole-genome sequencing of halo(alkali)philic microorganisms from hypersaline lakes.</title>
        <authorList>
            <person name="Sorokin D.Y."/>
            <person name="Merkel A.Y."/>
            <person name="Messina E."/>
            <person name="Yakimov M."/>
        </authorList>
    </citation>
    <scope>NUCLEOTIDE SEQUENCE [LARGE SCALE GENOMIC DNA]</scope>
    <source>
        <strain evidence="2 3">AB-hyl4</strain>
    </source>
</reference>
<proteinExistence type="predicted"/>
<dbReference type="PROSITE" id="PS00409">
    <property type="entry name" value="PROKAR_NTER_METHYL"/>
    <property type="match status" value="1"/>
</dbReference>
<dbReference type="InterPro" id="IPR011453">
    <property type="entry name" value="DUF1559"/>
</dbReference>
<sequence length="269" mass="29187">MMFVATVHKRQTRGFTLIELLVVISIIALLIAILLPALASAREAARNISCGSNLRQIGIAVAAYQAEHNDFFPQGRARTSALGRPEGARDSRNSNWNSLLWFDGYVSDLELYICPSFAGAATPWLDPAVHGRASLGHDKHAHVHYGANELTVYGWLAGGANRPDNILSSIRPDDIPKPSNTASHVDSAFGGTVTTFVSPAPDNVNLPHGAGRIAGGNWVPHTRHQGNNANFLMTDGHVESVKGPEGWAWATTDHPAFGWTSDSWWRVRK</sequence>
<dbReference type="EMBL" id="JBGUBD010000003">
    <property type="protein sequence ID" value="MFA9477769.1"/>
    <property type="molecule type" value="Genomic_DNA"/>
</dbReference>
<gene>
    <name evidence="2" type="ORF">ACERK3_05610</name>
</gene>
<feature type="domain" description="DUF1559" evidence="1">
    <location>
        <begin position="40"/>
        <end position="81"/>
    </location>
</feature>
<dbReference type="Proteomes" id="UP001575105">
    <property type="component" value="Unassembled WGS sequence"/>
</dbReference>
<keyword evidence="3" id="KW-1185">Reference proteome</keyword>
<evidence type="ECO:0000313" key="2">
    <source>
        <dbReference type="EMBL" id="MFA9477769.1"/>
    </source>
</evidence>
<protein>
    <submittedName>
        <fullName evidence="2">DUF1559 domain-containing protein</fullName>
    </submittedName>
</protein>
<dbReference type="Pfam" id="PF07963">
    <property type="entry name" value="N_methyl"/>
    <property type="match status" value="1"/>
</dbReference>
<dbReference type="InterPro" id="IPR045584">
    <property type="entry name" value="Pilin-like"/>
</dbReference>
<organism evidence="2 3">
    <name type="scientific">Natronomicrosphaera hydrolytica</name>
    <dbReference type="NCBI Taxonomy" id="3242702"/>
    <lineage>
        <taxon>Bacteria</taxon>
        <taxon>Pseudomonadati</taxon>
        <taxon>Planctomycetota</taxon>
        <taxon>Phycisphaerae</taxon>
        <taxon>Phycisphaerales</taxon>
        <taxon>Phycisphaeraceae</taxon>
        <taxon>Natronomicrosphaera</taxon>
    </lineage>
</organism>
<dbReference type="Pfam" id="PF07596">
    <property type="entry name" value="SBP_bac_10"/>
    <property type="match status" value="1"/>
</dbReference>
<dbReference type="PANTHER" id="PTHR30093:SF2">
    <property type="entry name" value="TYPE II SECRETION SYSTEM PROTEIN H"/>
    <property type="match status" value="1"/>
</dbReference>